<keyword evidence="3 7" id="KW-0812">Transmembrane</keyword>
<evidence type="ECO:0000256" key="2">
    <source>
        <dbReference type="ARBA" id="ARBA00022618"/>
    </source>
</evidence>
<evidence type="ECO:0000313" key="10">
    <source>
        <dbReference type="Proteomes" id="UP000325516"/>
    </source>
</evidence>
<dbReference type="AlphaFoldDB" id="A0A5J6L2T1"/>
<keyword evidence="5" id="KW-0131">Cell cycle</keyword>
<name>A0A5J6L2T1_9MICO</name>
<organism evidence="9 10">
    <name type="scientific">Microbacterium lushaniae</name>
    <dbReference type="NCBI Taxonomy" id="2614639"/>
    <lineage>
        <taxon>Bacteria</taxon>
        <taxon>Bacillati</taxon>
        <taxon>Actinomycetota</taxon>
        <taxon>Actinomycetes</taxon>
        <taxon>Micrococcales</taxon>
        <taxon>Microbacteriaceae</taxon>
        <taxon>Microbacterium</taxon>
    </lineage>
</organism>
<evidence type="ECO:0000256" key="4">
    <source>
        <dbReference type="ARBA" id="ARBA00022989"/>
    </source>
</evidence>
<dbReference type="Pfam" id="PF08478">
    <property type="entry name" value="POTRA_1"/>
    <property type="match status" value="1"/>
</dbReference>
<gene>
    <name evidence="9" type="ORF">F6J85_06740</name>
</gene>
<evidence type="ECO:0000256" key="1">
    <source>
        <dbReference type="ARBA" id="ARBA00022475"/>
    </source>
</evidence>
<dbReference type="InterPro" id="IPR050487">
    <property type="entry name" value="FtsQ_DivIB"/>
</dbReference>
<protein>
    <submittedName>
        <fullName evidence="9">FtsQ-type POTRA domain-containing protein</fullName>
    </submittedName>
</protein>
<dbReference type="KEGG" id="mlz:F6J85_06740"/>
<reference evidence="10" key="1">
    <citation type="submission" date="2019-09" db="EMBL/GenBank/DDBJ databases">
        <title>Mumia zhuanghuii sp. nov. isolated from the intestinal contents of plateau pika (Ochotona curzoniae) in the Qinghai-Tibet plateau of China.</title>
        <authorList>
            <person name="Tian Z."/>
        </authorList>
    </citation>
    <scope>NUCLEOTIDE SEQUENCE [LARGE SCALE GENOMIC DNA]</scope>
    <source>
        <strain evidence="10">L-031</strain>
    </source>
</reference>
<sequence length="305" mass="32332">MRRPHPLPPPPAESRPTRRAVTDDVAAPIIPLLPGEERRPAAEVPAQPAPQRGGLREVWRNSRNRRRALRAEVRRFTVRQRRRRMLWIGVASSVALLVLGTVGAAYSPLFAVQRIEVAGTSALDATAVADALEGQLGTPLPLVDDSAVKAALVRFPLVESYTLEARPPHELVVRIVERTPVGVLESPAGFTVVDAAGVALSTTPTPPSGQPLLSITGGLDSPAFRAAGTVMRALPEPIRLQVTAVSASTADDVTLTLGGTNTTVVWGSAEDSAMKALTLDKTMQARPPAQTSVYDVSSPSAVVVR</sequence>
<keyword evidence="2" id="KW-0132">Cell division</keyword>
<evidence type="ECO:0000259" key="8">
    <source>
        <dbReference type="Pfam" id="PF08478"/>
    </source>
</evidence>
<feature type="transmembrane region" description="Helical" evidence="7">
    <location>
        <begin position="85"/>
        <end position="106"/>
    </location>
</feature>
<evidence type="ECO:0000256" key="6">
    <source>
        <dbReference type="SAM" id="MobiDB-lite"/>
    </source>
</evidence>
<keyword evidence="7" id="KW-0472">Membrane</keyword>
<feature type="region of interest" description="Disordered" evidence="6">
    <location>
        <begin position="1"/>
        <end position="24"/>
    </location>
</feature>
<dbReference type="GO" id="GO:0051301">
    <property type="term" value="P:cell division"/>
    <property type="evidence" value="ECO:0007669"/>
    <property type="project" value="UniProtKB-KW"/>
</dbReference>
<dbReference type="RefSeq" id="WP_150924361.1">
    <property type="nucleotide sequence ID" value="NZ_CP044232.1"/>
</dbReference>
<evidence type="ECO:0000256" key="7">
    <source>
        <dbReference type="SAM" id="Phobius"/>
    </source>
</evidence>
<feature type="compositionally biased region" description="Pro residues" evidence="6">
    <location>
        <begin position="1"/>
        <end position="13"/>
    </location>
</feature>
<proteinExistence type="predicted"/>
<evidence type="ECO:0000256" key="3">
    <source>
        <dbReference type="ARBA" id="ARBA00022692"/>
    </source>
</evidence>
<feature type="compositionally biased region" description="Low complexity" evidence="6">
    <location>
        <begin position="42"/>
        <end position="51"/>
    </location>
</feature>
<evidence type="ECO:0000313" key="9">
    <source>
        <dbReference type="EMBL" id="QEW02834.1"/>
    </source>
</evidence>
<dbReference type="Proteomes" id="UP000325516">
    <property type="component" value="Chromosome"/>
</dbReference>
<dbReference type="GO" id="GO:0005886">
    <property type="term" value="C:plasma membrane"/>
    <property type="evidence" value="ECO:0007669"/>
    <property type="project" value="TreeGrafter"/>
</dbReference>
<dbReference type="EMBL" id="CP044232">
    <property type="protein sequence ID" value="QEW02834.1"/>
    <property type="molecule type" value="Genomic_DNA"/>
</dbReference>
<dbReference type="InterPro" id="IPR013685">
    <property type="entry name" value="POTRA_FtsQ_type"/>
</dbReference>
<feature type="domain" description="POTRA" evidence="8">
    <location>
        <begin position="110"/>
        <end position="178"/>
    </location>
</feature>
<keyword evidence="10" id="KW-1185">Reference proteome</keyword>
<keyword evidence="1" id="KW-1003">Cell membrane</keyword>
<evidence type="ECO:0000256" key="5">
    <source>
        <dbReference type="ARBA" id="ARBA00023306"/>
    </source>
</evidence>
<accession>A0A5J6L2T1</accession>
<keyword evidence="4 7" id="KW-1133">Transmembrane helix</keyword>
<dbReference type="PANTHER" id="PTHR37820">
    <property type="entry name" value="CELL DIVISION PROTEIN DIVIB"/>
    <property type="match status" value="1"/>
</dbReference>
<dbReference type="Gene3D" id="3.10.20.310">
    <property type="entry name" value="membrane protein fhac"/>
    <property type="match status" value="1"/>
</dbReference>
<dbReference type="PANTHER" id="PTHR37820:SF1">
    <property type="entry name" value="CELL DIVISION PROTEIN FTSQ"/>
    <property type="match status" value="1"/>
</dbReference>
<feature type="region of interest" description="Disordered" evidence="6">
    <location>
        <begin position="32"/>
        <end position="51"/>
    </location>
</feature>